<accession>A0A1Q2MCH9</accession>
<feature type="signal peptide" evidence="1">
    <location>
        <begin position="1"/>
        <end position="19"/>
    </location>
</feature>
<evidence type="ECO:0008006" key="4">
    <source>
        <dbReference type="Google" id="ProtNLM"/>
    </source>
</evidence>
<protein>
    <recommendedName>
        <fullName evidence="4">LamG-like jellyroll fold domain-containing protein</fullName>
    </recommendedName>
</protein>
<dbReference type="Gene3D" id="2.60.40.10">
    <property type="entry name" value="Immunoglobulins"/>
    <property type="match status" value="1"/>
</dbReference>
<dbReference type="InterPro" id="IPR013783">
    <property type="entry name" value="Ig-like_fold"/>
</dbReference>
<feature type="chain" id="PRO_5012523942" description="LamG-like jellyroll fold domain-containing protein" evidence="1">
    <location>
        <begin position="20"/>
        <end position="819"/>
    </location>
</feature>
<evidence type="ECO:0000256" key="1">
    <source>
        <dbReference type="SAM" id="SignalP"/>
    </source>
</evidence>
<dbReference type="Gene3D" id="2.60.120.430">
    <property type="entry name" value="Galactose-binding lectin"/>
    <property type="match status" value="1"/>
</dbReference>
<name>A0A1Q2MCH9_9BACT</name>
<keyword evidence="1" id="KW-0732">Signal</keyword>
<evidence type="ECO:0000313" key="3">
    <source>
        <dbReference type="Proteomes" id="UP000188181"/>
    </source>
</evidence>
<dbReference type="EMBL" id="CP019646">
    <property type="protein sequence ID" value="AQQ70359.1"/>
    <property type="molecule type" value="Genomic_DNA"/>
</dbReference>
<evidence type="ECO:0000313" key="2">
    <source>
        <dbReference type="EMBL" id="AQQ70359.1"/>
    </source>
</evidence>
<dbReference type="Pfam" id="PF13385">
    <property type="entry name" value="Laminin_G_3"/>
    <property type="match status" value="1"/>
</dbReference>
<dbReference type="Gene3D" id="2.60.120.200">
    <property type="match status" value="1"/>
</dbReference>
<dbReference type="InterPro" id="IPR013320">
    <property type="entry name" value="ConA-like_dom_sf"/>
</dbReference>
<dbReference type="KEGG" id="pbas:SMSP2_00705"/>
<proteinExistence type="predicted"/>
<organism evidence="2 3">
    <name type="scientific">Limihaloglobus sulfuriphilus</name>
    <dbReference type="NCBI Taxonomy" id="1851148"/>
    <lineage>
        <taxon>Bacteria</taxon>
        <taxon>Pseudomonadati</taxon>
        <taxon>Planctomycetota</taxon>
        <taxon>Phycisphaerae</taxon>
        <taxon>Sedimentisphaerales</taxon>
        <taxon>Sedimentisphaeraceae</taxon>
        <taxon>Limihaloglobus</taxon>
    </lineage>
</organism>
<dbReference type="SUPFAM" id="SSF49899">
    <property type="entry name" value="Concanavalin A-like lectins/glucanases"/>
    <property type="match status" value="1"/>
</dbReference>
<keyword evidence="3" id="KW-1185">Reference proteome</keyword>
<reference evidence="3" key="1">
    <citation type="submission" date="2017-02" db="EMBL/GenBank/DDBJ databases">
        <title>Comparative genomics and description of representatives of a novel lineage of planctomycetes thriving in anoxic sediments.</title>
        <authorList>
            <person name="Spring S."/>
            <person name="Bunk B."/>
            <person name="Sproer C."/>
        </authorList>
    </citation>
    <scope>NUCLEOTIDE SEQUENCE [LARGE SCALE GENOMIC DNA]</scope>
    <source>
        <strain evidence="3">SM-Chi-D1</strain>
    </source>
</reference>
<dbReference type="OrthoDB" id="789771at2"/>
<sequence length="819" mass="88522" precursor="true">MCRKMFLVLFAVMLTFSAAGELVPGWMWWDGEGSDDLWTTGDNWRRTDGAYPDNTPPNADCNVSLGYFSTYSPAYAQITEGMDITIHGFSVGNRGEGTLDMTGGTLNAYYMNNTQSLSTARATVNMYGGQINIETSIGVARDGTGVINLEGGTITCKLVMFALKSTGVGTINLNGGELIVEYDPANPDQDNLQIRDGSRFVISDGVLKYNTGGLLTVDNFVAFVDAGKIVPDTSEDPRRQVSIETVGDYIVVSTYSDDRIPYNPTPQNGGIVTESGTELGWAAGSTAVSHNIYFSNNTADVENAADTSSPFCIAAEIPDPQFYVDGLSMGSTYYWRVDEVEAGGEVIKGFVWSFSRDQYSEAVETFDTYATYIDMLDNGWAEEAGAYVDLVTDAGSAQDGNRAMVIDCYNSSTMTKTFDSSQDWSTAHNSVSLLQVYIKGELANNASGASVILTDNGGQSAAVNFEDPSRLTTNDNYDKFWIQWLMPLADFTAANPQLNLTQITTMSISIDMVGSGKVYVDSIYLYSSGCYYGKSAGDLNGDCMIDIDDYSIMARSWLKSDPATPTAQPIVWYQFDETSGSTAADSSGNDYTATAKAGGEAATAIWSDQGKSGGCIEFDGTYCMKFSGTEISALSEEVTVSLWINGDPEVQPAAGITFAAADTPMGLAKQLNAHMPWSSSYVYFDTGGDNTSYDRVSWLAPAQAYKYGWNHYAFTKNAQTGQQKIYHNGSLVASASGRTKLMDIAEIAIGMSTNEASTPYIGRVDDFRIYNVELSADDILAISGYPRRGDFAGDDDFVDSADFGVLADGWLSQVLWPAE</sequence>
<dbReference type="RefSeq" id="WP_146682629.1">
    <property type="nucleotide sequence ID" value="NZ_CP019646.1"/>
</dbReference>
<dbReference type="Proteomes" id="UP000188181">
    <property type="component" value="Chromosome"/>
</dbReference>
<gene>
    <name evidence="2" type="ORF">SMSP2_00705</name>
</gene>
<dbReference type="STRING" id="1851148.SMSP2_00705"/>
<dbReference type="AlphaFoldDB" id="A0A1Q2MCH9"/>